<feature type="transmembrane region" description="Helical" evidence="6">
    <location>
        <begin position="400"/>
        <end position="419"/>
    </location>
</feature>
<dbReference type="RefSeq" id="WP_148337530.1">
    <property type="nucleotide sequence ID" value="NZ_LR699119.1"/>
</dbReference>
<feature type="transmembrane region" description="Helical" evidence="6">
    <location>
        <begin position="537"/>
        <end position="556"/>
    </location>
</feature>
<feature type="transmembrane region" description="Helical" evidence="6">
    <location>
        <begin position="276"/>
        <end position="296"/>
    </location>
</feature>
<feature type="transmembrane region" description="Helical" evidence="6">
    <location>
        <begin position="473"/>
        <end position="494"/>
    </location>
</feature>
<dbReference type="KEGG" id="asip:AQUSIP_00700"/>
<feature type="transmembrane region" description="Helical" evidence="6">
    <location>
        <begin position="177"/>
        <end position="197"/>
    </location>
</feature>
<dbReference type="NCBIfam" id="TIGR00733">
    <property type="entry name" value="OPT family oligopeptide transporter"/>
    <property type="match status" value="1"/>
</dbReference>
<dbReference type="GO" id="GO:0016020">
    <property type="term" value="C:membrane"/>
    <property type="evidence" value="ECO:0007669"/>
    <property type="project" value="UniProtKB-SubCell"/>
</dbReference>
<keyword evidence="5 6" id="KW-0472">Membrane</keyword>
<evidence type="ECO:0000256" key="2">
    <source>
        <dbReference type="ARBA" id="ARBA00022448"/>
    </source>
</evidence>
<dbReference type="NCBIfam" id="TIGR00728">
    <property type="entry name" value="OPT_sfam"/>
    <property type="match status" value="1"/>
</dbReference>
<feature type="transmembrane region" description="Helical" evidence="6">
    <location>
        <begin position="332"/>
        <end position="353"/>
    </location>
</feature>
<keyword evidence="4 6" id="KW-1133">Transmembrane helix</keyword>
<feature type="transmembrane region" description="Helical" evidence="6">
    <location>
        <begin position="97"/>
        <end position="115"/>
    </location>
</feature>
<accession>A0A5E4PE92</accession>
<feature type="transmembrane region" description="Helical" evidence="6">
    <location>
        <begin position="237"/>
        <end position="256"/>
    </location>
</feature>
<feature type="transmembrane region" description="Helical" evidence="6">
    <location>
        <begin position="34"/>
        <end position="52"/>
    </location>
</feature>
<evidence type="ECO:0000313" key="7">
    <source>
        <dbReference type="EMBL" id="VVC74798.1"/>
    </source>
</evidence>
<evidence type="ECO:0008006" key="9">
    <source>
        <dbReference type="Google" id="ProtNLM"/>
    </source>
</evidence>
<gene>
    <name evidence="7" type="ORF">AQUSIP_00700</name>
</gene>
<feature type="transmembrane region" description="Helical" evidence="6">
    <location>
        <begin position="209"/>
        <end position="230"/>
    </location>
</feature>
<keyword evidence="2" id="KW-0813">Transport</keyword>
<feature type="transmembrane region" description="Helical" evidence="6">
    <location>
        <begin position="660"/>
        <end position="682"/>
    </location>
</feature>
<dbReference type="InterPro" id="IPR004813">
    <property type="entry name" value="OPT"/>
</dbReference>
<evidence type="ECO:0000256" key="3">
    <source>
        <dbReference type="ARBA" id="ARBA00022692"/>
    </source>
</evidence>
<dbReference type="GO" id="GO:0035673">
    <property type="term" value="F:oligopeptide transmembrane transporter activity"/>
    <property type="evidence" value="ECO:0007669"/>
    <property type="project" value="InterPro"/>
</dbReference>
<reference evidence="7 8" key="1">
    <citation type="submission" date="2019-08" db="EMBL/GenBank/DDBJ databases">
        <authorList>
            <person name="Guy L."/>
        </authorList>
    </citation>
    <scope>NUCLEOTIDE SEQUENCE [LARGE SCALE GENOMIC DNA]</scope>
    <source>
        <strain evidence="7 8">SGT-108</strain>
    </source>
</reference>
<feature type="transmembrane region" description="Helical" evidence="6">
    <location>
        <begin position="622"/>
        <end position="645"/>
    </location>
</feature>
<sequence>MAGNIQSSDAITGQDSDQPIIPANVSLPEITIRVLVLGVILTVVLAAANAFLGLKVGVTVSASIPAAVISMGILRFFRNSNILENNMVQIMASVGEALTAGIAFILPALIILHVWDRFNYWQTVITSLLGGGLGVLFTIPLRRALLQDKTLRYPEAVAIGNVLKASAKREEGDLRQLVFGGLIGGVIALFQSGFQILTDTFQYWVKSSAAIFGFGLGLSPALIAAGYIVGINVALSLLVGIAIGWLAGVPVLSYVYGLPDAETANQMAMVIWKSHIRYMGVGTMLIGGLWTLSTLFKPVIHSMAMSFAAVRQIRVGQQTDTLRTERDIPIHYVFISALVLLIPIFFLIANSIIPSEFNIAPGFRYFLSGFGTFYILVGGFAFCSIMAYFAGLIGSTNSPVSGLLVSALLIICLVFMAFFSFTEWDSQTKEMIGSVVAIGSMVVIGAALSISNDTMQDLKVGQIVGSTPWKQQTMLILGVVVSSFVIPPILQLLYNAYGIGGVFPRPDMNPAQMLAAPQAGLMATVAKGVFSHQLQWNMIGIGALIAVICIVIDELLKKHYGTRLPVLAVGLGIYLPLDSSVPCVIGGILAYLVQFRLDSIYHRHRGEPETEIKMNAHRHRGLLLCCGIVAGASLMGVMLAIPFAIKQSSDALRLMPEQYMSFAGVLSIIVTFMLCAWIYRVVLKRD</sequence>
<organism evidence="7 8">
    <name type="scientific">Aquicella siphonis</name>
    <dbReference type="NCBI Taxonomy" id="254247"/>
    <lineage>
        <taxon>Bacteria</taxon>
        <taxon>Pseudomonadati</taxon>
        <taxon>Pseudomonadota</taxon>
        <taxon>Gammaproteobacteria</taxon>
        <taxon>Legionellales</taxon>
        <taxon>Coxiellaceae</taxon>
        <taxon>Aquicella</taxon>
    </lineage>
</organism>
<evidence type="ECO:0000313" key="8">
    <source>
        <dbReference type="Proteomes" id="UP000324194"/>
    </source>
</evidence>
<keyword evidence="3 6" id="KW-0812">Transmembrane</keyword>
<feature type="transmembrane region" description="Helical" evidence="6">
    <location>
        <begin position="121"/>
        <end position="141"/>
    </location>
</feature>
<feature type="transmembrane region" description="Helical" evidence="6">
    <location>
        <begin position="58"/>
        <end position="77"/>
    </location>
</feature>
<protein>
    <recommendedName>
        <fullName evidence="9">OPT oligopeptide transporter protein</fullName>
    </recommendedName>
</protein>
<feature type="transmembrane region" description="Helical" evidence="6">
    <location>
        <begin position="373"/>
        <end position="393"/>
    </location>
</feature>
<evidence type="ECO:0000256" key="6">
    <source>
        <dbReference type="SAM" id="Phobius"/>
    </source>
</evidence>
<dbReference type="PANTHER" id="PTHR31645">
    <property type="entry name" value="OLIGOPEPTIDE TRANSPORTER YGL114W-RELATED"/>
    <property type="match status" value="1"/>
</dbReference>
<name>A0A5E4PE92_9COXI</name>
<evidence type="ECO:0000256" key="5">
    <source>
        <dbReference type="ARBA" id="ARBA00023136"/>
    </source>
</evidence>
<evidence type="ECO:0000256" key="4">
    <source>
        <dbReference type="ARBA" id="ARBA00022989"/>
    </source>
</evidence>
<dbReference type="AlphaFoldDB" id="A0A5E4PE92"/>
<feature type="transmembrane region" description="Helical" evidence="6">
    <location>
        <begin position="568"/>
        <end position="593"/>
    </location>
</feature>
<feature type="transmembrane region" description="Helical" evidence="6">
    <location>
        <begin position="431"/>
        <end position="452"/>
    </location>
</feature>
<dbReference type="Proteomes" id="UP000324194">
    <property type="component" value="Chromosome 1"/>
</dbReference>
<dbReference type="InterPro" id="IPR004814">
    <property type="entry name" value="Oligopep_transpt"/>
</dbReference>
<dbReference type="OrthoDB" id="9809340at2"/>
<dbReference type="InterPro" id="IPR045035">
    <property type="entry name" value="YSL-like"/>
</dbReference>
<evidence type="ECO:0000256" key="1">
    <source>
        <dbReference type="ARBA" id="ARBA00004141"/>
    </source>
</evidence>
<feature type="transmembrane region" description="Helical" evidence="6">
    <location>
        <begin position="514"/>
        <end position="530"/>
    </location>
</feature>
<proteinExistence type="predicted"/>
<comment type="subcellular location">
    <subcellularLocation>
        <location evidence="1">Membrane</location>
        <topology evidence="1">Multi-pass membrane protein</topology>
    </subcellularLocation>
</comment>
<keyword evidence="8" id="KW-1185">Reference proteome</keyword>
<dbReference type="PANTHER" id="PTHR31645:SF0">
    <property type="entry name" value="OLIGOPEPTIDE TRANSPORTER YGL114W-RELATED"/>
    <property type="match status" value="1"/>
</dbReference>
<dbReference type="Pfam" id="PF03169">
    <property type="entry name" value="OPT"/>
    <property type="match status" value="1"/>
</dbReference>
<dbReference type="EMBL" id="LR699119">
    <property type="protein sequence ID" value="VVC74798.1"/>
    <property type="molecule type" value="Genomic_DNA"/>
</dbReference>